<feature type="region of interest" description="Disordered" evidence="2">
    <location>
        <begin position="225"/>
        <end position="296"/>
    </location>
</feature>
<keyword evidence="6" id="KW-1185">Reference proteome</keyword>
<dbReference type="AlphaFoldDB" id="A0AAD5AFF6"/>
<feature type="region of interest" description="Disordered" evidence="2">
    <location>
        <begin position="405"/>
        <end position="509"/>
    </location>
</feature>
<evidence type="ECO:0000259" key="4">
    <source>
        <dbReference type="Pfam" id="PF25779"/>
    </source>
</evidence>
<comment type="similarity">
    <text evidence="1">Belongs to the TCP10 family.</text>
</comment>
<dbReference type="PANTHER" id="PTHR10331:SF28">
    <property type="entry name" value="CENTROMERE PROTEIN J-LIKE"/>
    <property type="match status" value="1"/>
</dbReference>
<feature type="region of interest" description="Disordered" evidence="2">
    <location>
        <begin position="127"/>
        <end position="164"/>
    </location>
</feature>
<evidence type="ECO:0000313" key="5">
    <source>
        <dbReference type="EMBL" id="KAI5615092.1"/>
    </source>
</evidence>
<evidence type="ECO:0000256" key="1">
    <source>
        <dbReference type="ARBA" id="ARBA00005627"/>
    </source>
</evidence>
<name>A0AAD5AFF6_SILAS</name>
<feature type="compositionally biased region" description="Polar residues" evidence="2">
    <location>
        <begin position="483"/>
        <end position="509"/>
    </location>
</feature>
<feature type="domain" description="Centromere protein J C-terminal" evidence="3">
    <location>
        <begin position="643"/>
        <end position="676"/>
    </location>
</feature>
<evidence type="ECO:0000313" key="6">
    <source>
        <dbReference type="Proteomes" id="UP001205998"/>
    </source>
</evidence>
<evidence type="ECO:0000259" key="3">
    <source>
        <dbReference type="Pfam" id="PF07202"/>
    </source>
</evidence>
<sequence length="722" mass="80699">MSVVKGEDTSLRSASADCQNTGGLKEIEKTFEDFVEEQLKLDKEVLKKDKQLRSTEKRNFLHKGDGRSRISKAKDNIQKIHPSSKNATSLQLQKPTTASTVLHIDKNKWLNGSPHENLLSIRKGQAKNLPRNKVSPHDAKPPAVDHDKNSSQKLKEPSEQPSIKLHNRCTALSDKKVVPKLHLLQERVGFKKINDRIVRVCDLDEVTTKTLCLSTEIKQMLLHNTSGDSTGAEDDPNPPTPSNPLRINSDRNLDLSDEDYASDAPSDAGPSECLQAPHGFLDQLSSSSGSDNGSDSELQQLCWAEPHKKSINPKEKISSEATHTCGRSSDLLARIFPHVKSNTEKTLWEKDFKTQHSTKEQIQFLKEQLRRRDCEWWQAHGELQSRVDALTRENEALMSRCVVQVRPQRSGRSTPHPDARHLTRRSSVADPQEKNQQKISKISPARRDSLASQSPGDSDMISYSEDGGEGSCRSEEKQIGVESRNSAPNKLQSAVKSGKSVSSESDYGSTDMTEDLFISELKNSSAQAASKAVVREETRYPDGKVEQLRSDGSRVIVFRNGTRKEIGADQKSIKVTFSNGDIKRILADGTVVYYYCDAQTTHSTYPSGLEVLQFPNKQREKRHPDGTREILFPDGTIKIMHSDGRQESSFPDGTVVKLSRNGEKTVEFTNGQREIHTSQCKQRIYPDGTVKTVYLNGRQETKFSSGTICVNTNKDVIMTDRK</sequence>
<feature type="compositionally biased region" description="Low complexity" evidence="2">
    <location>
        <begin position="285"/>
        <end position="296"/>
    </location>
</feature>
<feature type="compositionally biased region" description="Basic and acidic residues" evidence="2">
    <location>
        <begin position="52"/>
        <end position="78"/>
    </location>
</feature>
<dbReference type="PANTHER" id="PTHR10331">
    <property type="entry name" value="T COMPLEX PROTEIN 10"/>
    <property type="match status" value="1"/>
</dbReference>
<dbReference type="EMBL" id="MU556250">
    <property type="protein sequence ID" value="KAI5615092.1"/>
    <property type="molecule type" value="Genomic_DNA"/>
</dbReference>
<gene>
    <name evidence="5" type="ORF">C0J50_3317</name>
</gene>
<dbReference type="Pfam" id="PF07202">
    <property type="entry name" value="Tcp10_C"/>
    <property type="match status" value="4"/>
</dbReference>
<dbReference type="GO" id="GO:0005814">
    <property type="term" value="C:centriole"/>
    <property type="evidence" value="ECO:0007669"/>
    <property type="project" value="TreeGrafter"/>
</dbReference>
<organism evidence="5 6">
    <name type="scientific">Silurus asotus</name>
    <name type="common">Amur catfish</name>
    <name type="synonym">Parasilurus asotus</name>
    <dbReference type="NCBI Taxonomy" id="30991"/>
    <lineage>
        <taxon>Eukaryota</taxon>
        <taxon>Metazoa</taxon>
        <taxon>Chordata</taxon>
        <taxon>Craniata</taxon>
        <taxon>Vertebrata</taxon>
        <taxon>Euteleostomi</taxon>
        <taxon>Actinopterygii</taxon>
        <taxon>Neopterygii</taxon>
        <taxon>Teleostei</taxon>
        <taxon>Ostariophysi</taxon>
        <taxon>Siluriformes</taxon>
        <taxon>Siluridae</taxon>
        <taxon>Silurus</taxon>
    </lineage>
</organism>
<dbReference type="InterPro" id="IPR009852">
    <property type="entry name" value="CENPJ_C_dom"/>
</dbReference>
<evidence type="ECO:0000256" key="2">
    <source>
        <dbReference type="SAM" id="MobiDB-lite"/>
    </source>
</evidence>
<reference evidence="5" key="1">
    <citation type="submission" date="2018-07" db="EMBL/GenBank/DDBJ databases">
        <title>Comparative genomics of catfishes provides insights into carnivory and benthic adaptation.</title>
        <authorList>
            <person name="Zhang Y."/>
            <person name="Wang D."/>
            <person name="Peng Z."/>
            <person name="Zheng S."/>
            <person name="Shao F."/>
            <person name="Tao W."/>
        </authorList>
    </citation>
    <scope>NUCLEOTIDE SEQUENCE</scope>
    <source>
        <strain evidence="5">Chongqing</strain>
    </source>
</reference>
<dbReference type="InterPro" id="IPR026581">
    <property type="entry name" value="TCP10L/CENPJ"/>
</dbReference>
<dbReference type="GO" id="GO:0015631">
    <property type="term" value="F:tubulin binding"/>
    <property type="evidence" value="ECO:0007669"/>
    <property type="project" value="TreeGrafter"/>
</dbReference>
<protein>
    <submittedName>
        <fullName evidence="5">Centromere protein J-like</fullName>
    </submittedName>
</protein>
<feature type="domain" description="Centromere protein J C-terminal" evidence="3">
    <location>
        <begin position="606"/>
        <end position="639"/>
    </location>
</feature>
<dbReference type="Pfam" id="PF25779">
    <property type="entry name" value="Tubulin-bind_CPAP"/>
    <property type="match status" value="1"/>
</dbReference>
<accession>A0AAD5AFF6</accession>
<dbReference type="Gene3D" id="2.60.450.20">
    <property type="match status" value="1"/>
</dbReference>
<dbReference type="InterPro" id="IPR058029">
    <property type="entry name" value="Tubulin-bd_CENPJ"/>
</dbReference>
<feature type="domain" description="Centromere protein J C-terminal" evidence="3">
    <location>
        <begin position="534"/>
        <end position="566"/>
    </location>
</feature>
<dbReference type="GO" id="GO:0061511">
    <property type="term" value="P:centriole elongation"/>
    <property type="evidence" value="ECO:0007669"/>
    <property type="project" value="TreeGrafter"/>
</dbReference>
<comment type="caution">
    <text evidence="5">The sequence shown here is derived from an EMBL/GenBank/DDBJ whole genome shotgun (WGS) entry which is preliminary data.</text>
</comment>
<proteinExistence type="inferred from homology"/>
<dbReference type="Proteomes" id="UP001205998">
    <property type="component" value="Unassembled WGS sequence"/>
</dbReference>
<feature type="region of interest" description="Disordered" evidence="2">
    <location>
        <begin position="52"/>
        <end position="93"/>
    </location>
</feature>
<dbReference type="GO" id="GO:0060271">
    <property type="term" value="P:cilium assembly"/>
    <property type="evidence" value="ECO:0007669"/>
    <property type="project" value="TreeGrafter"/>
</dbReference>
<dbReference type="GO" id="GO:0005813">
    <property type="term" value="C:centrosome"/>
    <property type="evidence" value="ECO:0007669"/>
    <property type="project" value="TreeGrafter"/>
</dbReference>
<dbReference type="InterPro" id="IPR047002">
    <property type="entry name" value="Tcp10_C_sf"/>
</dbReference>
<feature type="domain" description="Centromere protein J C-terminal" evidence="3">
    <location>
        <begin position="679"/>
        <end position="707"/>
    </location>
</feature>
<feature type="compositionally biased region" description="Polar residues" evidence="2">
    <location>
        <begin position="81"/>
        <end position="93"/>
    </location>
</feature>
<feature type="domain" description="CENPJ tubulin-binding region" evidence="4">
    <location>
        <begin position="23"/>
        <end position="72"/>
    </location>
</feature>
<feature type="compositionally biased region" description="Basic and acidic residues" evidence="2">
    <location>
        <begin position="135"/>
        <end position="158"/>
    </location>
</feature>